<comment type="caution">
    <text evidence="3">The sequence shown here is derived from an EMBL/GenBank/DDBJ whole genome shotgun (WGS) entry which is preliminary data.</text>
</comment>
<reference evidence="3" key="1">
    <citation type="submission" date="2023-03" db="EMBL/GenBank/DDBJ databases">
        <title>Chitinimonas shenzhenensis gen. nov., sp. nov., a novel member of family Burkholderiaceae isolated from activated sludge collected in Shen Zhen, China.</title>
        <authorList>
            <person name="Wang X."/>
        </authorList>
    </citation>
    <scope>NUCLEOTIDE SEQUENCE</scope>
    <source>
        <strain evidence="3">DQS-5</strain>
    </source>
</reference>
<keyword evidence="4" id="KW-1185">Reference proteome</keyword>
<dbReference type="PROSITE" id="PS51257">
    <property type="entry name" value="PROKAR_LIPOPROTEIN"/>
    <property type="match status" value="1"/>
</dbReference>
<evidence type="ECO:0008006" key="5">
    <source>
        <dbReference type="Google" id="ProtNLM"/>
    </source>
</evidence>
<evidence type="ECO:0000256" key="2">
    <source>
        <dbReference type="SAM" id="SignalP"/>
    </source>
</evidence>
<feature type="chain" id="PRO_5046783501" description="Lipoprotein" evidence="2">
    <location>
        <begin position="30"/>
        <end position="172"/>
    </location>
</feature>
<feature type="compositionally biased region" description="Polar residues" evidence="1">
    <location>
        <begin position="159"/>
        <end position="172"/>
    </location>
</feature>
<protein>
    <recommendedName>
        <fullName evidence="5">Lipoprotein</fullName>
    </recommendedName>
</protein>
<dbReference type="EMBL" id="JARRAF010000040">
    <property type="protein sequence ID" value="MDK2126532.1"/>
    <property type="molecule type" value="Genomic_DNA"/>
</dbReference>
<gene>
    <name evidence="3" type="ORF">PZA18_21040</name>
</gene>
<feature type="region of interest" description="Disordered" evidence="1">
    <location>
        <begin position="143"/>
        <end position="172"/>
    </location>
</feature>
<sequence>MKILTSTPAKASALLAIALLQGCSSVAKFDSVTPGTTLAIRGMESNTLPRTEKLESKSTGQHEFVATAPSGQKLYGLLPLRVNGGTMTTSILFFAPALFIGGFRDAYAFYQVDPEAGTLSYKNREKDSWHTYKPSAAESERAKQYFDASKGSQVKMESATANKTDTAARSSN</sequence>
<evidence type="ECO:0000313" key="3">
    <source>
        <dbReference type="EMBL" id="MDK2126532.1"/>
    </source>
</evidence>
<feature type="signal peptide" evidence="2">
    <location>
        <begin position="1"/>
        <end position="29"/>
    </location>
</feature>
<dbReference type="Proteomes" id="UP001172778">
    <property type="component" value="Unassembled WGS sequence"/>
</dbReference>
<accession>A0ABT7E2I9</accession>
<proteinExistence type="predicted"/>
<evidence type="ECO:0000313" key="4">
    <source>
        <dbReference type="Proteomes" id="UP001172778"/>
    </source>
</evidence>
<organism evidence="3 4">
    <name type="scientific">Parachitinimonas caeni</name>
    <dbReference type="NCBI Taxonomy" id="3031301"/>
    <lineage>
        <taxon>Bacteria</taxon>
        <taxon>Pseudomonadati</taxon>
        <taxon>Pseudomonadota</taxon>
        <taxon>Betaproteobacteria</taxon>
        <taxon>Neisseriales</taxon>
        <taxon>Chitinibacteraceae</taxon>
        <taxon>Parachitinimonas</taxon>
    </lineage>
</organism>
<name>A0ABT7E2I9_9NEIS</name>
<keyword evidence="2" id="KW-0732">Signal</keyword>
<evidence type="ECO:0000256" key="1">
    <source>
        <dbReference type="SAM" id="MobiDB-lite"/>
    </source>
</evidence>
<dbReference type="RefSeq" id="WP_284102851.1">
    <property type="nucleotide sequence ID" value="NZ_JARRAF010000040.1"/>
</dbReference>